<evidence type="ECO:0000256" key="1">
    <source>
        <dbReference type="ARBA" id="ARBA00023242"/>
    </source>
</evidence>
<evidence type="ECO:0000313" key="5">
    <source>
        <dbReference type="Proteomes" id="UP000294933"/>
    </source>
</evidence>
<dbReference type="VEuPathDB" id="FungiDB:BD410DRAFT_589187"/>
<keyword evidence="1" id="KW-0539">Nucleus</keyword>
<dbReference type="PROSITE" id="PS00463">
    <property type="entry name" value="ZN2_CY6_FUNGAL_1"/>
    <property type="match status" value="1"/>
</dbReference>
<dbReference type="PANTHER" id="PTHR31668">
    <property type="entry name" value="GLUCOSE TRANSPORT TRANSCRIPTION REGULATOR RGT1-RELATED-RELATED"/>
    <property type="match status" value="1"/>
</dbReference>
<name>A0A4Y7PND4_9AGAM</name>
<dbReference type="Pfam" id="PF00172">
    <property type="entry name" value="Zn_clus"/>
    <property type="match status" value="1"/>
</dbReference>
<proteinExistence type="predicted"/>
<dbReference type="GO" id="GO:0008270">
    <property type="term" value="F:zinc ion binding"/>
    <property type="evidence" value="ECO:0007669"/>
    <property type="project" value="InterPro"/>
</dbReference>
<dbReference type="InterPro" id="IPR050797">
    <property type="entry name" value="Carb_Metab_Trans_Reg"/>
</dbReference>
<gene>
    <name evidence="4" type="ORF">BD410DRAFT_589187</name>
</gene>
<dbReference type="InterPro" id="IPR001138">
    <property type="entry name" value="Zn2Cys6_DnaBD"/>
</dbReference>
<dbReference type="GO" id="GO:0000981">
    <property type="term" value="F:DNA-binding transcription factor activity, RNA polymerase II-specific"/>
    <property type="evidence" value="ECO:0007669"/>
    <property type="project" value="InterPro"/>
</dbReference>
<feature type="domain" description="Zn(2)-C6 fungal-type" evidence="3">
    <location>
        <begin position="20"/>
        <end position="51"/>
    </location>
</feature>
<evidence type="ECO:0000259" key="3">
    <source>
        <dbReference type="PROSITE" id="PS50048"/>
    </source>
</evidence>
<dbReference type="SUPFAM" id="SSF57701">
    <property type="entry name" value="Zn2/Cys6 DNA-binding domain"/>
    <property type="match status" value="1"/>
</dbReference>
<dbReference type="SMART" id="SM00066">
    <property type="entry name" value="GAL4"/>
    <property type="match status" value="1"/>
</dbReference>
<reference evidence="4 5" key="1">
    <citation type="submission" date="2018-06" db="EMBL/GenBank/DDBJ databases">
        <title>A transcriptomic atlas of mushroom development highlights an independent origin of complex multicellularity.</title>
        <authorList>
            <consortium name="DOE Joint Genome Institute"/>
            <person name="Krizsan K."/>
            <person name="Almasi E."/>
            <person name="Merenyi Z."/>
            <person name="Sahu N."/>
            <person name="Viragh M."/>
            <person name="Koszo T."/>
            <person name="Mondo S."/>
            <person name="Kiss B."/>
            <person name="Balint B."/>
            <person name="Kues U."/>
            <person name="Barry K."/>
            <person name="Hegedus J.C."/>
            <person name="Henrissat B."/>
            <person name="Johnson J."/>
            <person name="Lipzen A."/>
            <person name="Ohm R."/>
            <person name="Nagy I."/>
            <person name="Pangilinan J."/>
            <person name="Yan J."/>
            <person name="Xiong Y."/>
            <person name="Grigoriev I.V."/>
            <person name="Hibbett D.S."/>
            <person name="Nagy L.G."/>
        </authorList>
    </citation>
    <scope>NUCLEOTIDE SEQUENCE [LARGE SCALE GENOMIC DNA]</scope>
    <source>
        <strain evidence="4 5">SZMC22713</strain>
    </source>
</reference>
<protein>
    <recommendedName>
        <fullName evidence="3">Zn(2)-C6 fungal-type domain-containing protein</fullName>
    </recommendedName>
</protein>
<dbReference type="AlphaFoldDB" id="A0A4Y7PND4"/>
<accession>A0A4Y7PND4</accession>
<keyword evidence="5" id="KW-1185">Reference proteome</keyword>
<dbReference type="GO" id="GO:0001080">
    <property type="term" value="P:nitrogen catabolite activation of transcription from RNA polymerase II promoter"/>
    <property type="evidence" value="ECO:0007669"/>
    <property type="project" value="TreeGrafter"/>
</dbReference>
<dbReference type="PANTHER" id="PTHR31668:SF4">
    <property type="entry name" value="TRANSCRIPTIONAL ACTIVATOR PROTEIN DAL81"/>
    <property type="match status" value="1"/>
</dbReference>
<organism evidence="4 5">
    <name type="scientific">Rickenella mellea</name>
    <dbReference type="NCBI Taxonomy" id="50990"/>
    <lineage>
        <taxon>Eukaryota</taxon>
        <taxon>Fungi</taxon>
        <taxon>Dikarya</taxon>
        <taxon>Basidiomycota</taxon>
        <taxon>Agaricomycotina</taxon>
        <taxon>Agaricomycetes</taxon>
        <taxon>Hymenochaetales</taxon>
        <taxon>Rickenellaceae</taxon>
        <taxon>Rickenella</taxon>
    </lineage>
</organism>
<dbReference type="GO" id="GO:0005634">
    <property type="term" value="C:nucleus"/>
    <property type="evidence" value="ECO:0007669"/>
    <property type="project" value="TreeGrafter"/>
</dbReference>
<dbReference type="PROSITE" id="PS50048">
    <property type="entry name" value="ZN2_CY6_FUNGAL_2"/>
    <property type="match status" value="1"/>
</dbReference>
<dbReference type="Gene3D" id="4.10.240.10">
    <property type="entry name" value="Zn(2)-C6 fungal-type DNA-binding domain"/>
    <property type="match status" value="1"/>
</dbReference>
<dbReference type="OrthoDB" id="4060227at2759"/>
<dbReference type="CDD" id="cd00067">
    <property type="entry name" value="GAL4"/>
    <property type="match status" value="1"/>
</dbReference>
<evidence type="ECO:0000313" key="4">
    <source>
        <dbReference type="EMBL" id="TDL16937.1"/>
    </source>
</evidence>
<dbReference type="InterPro" id="IPR036864">
    <property type="entry name" value="Zn2-C6_fun-type_DNA-bd_sf"/>
</dbReference>
<dbReference type="Proteomes" id="UP000294933">
    <property type="component" value="Unassembled WGS sequence"/>
</dbReference>
<dbReference type="EMBL" id="ML170232">
    <property type="protein sequence ID" value="TDL16937.1"/>
    <property type="molecule type" value="Genomic_DNA"/>
</dbReference>
<evidence type="ECO:0000256" key="2">
    <source>
        <dbReference type="SAM" id="MobiDB-lite"/>
    </source>
</evidence>
<feature type="region of interest" description="Disordered" evidence="2">
    <location>
        <begin position="47"/>
        <end position="73"/>
    </location>
</feature>
<sequence>MPVPSTLAGVAKVVKKRIPSCSACREKKMKCNMSPGTTECERCETKGVPCSGPQPTAQAVKKKEQRKQFSNSRASGVVYPTSLGFGAHHAGTGSASAASAPATVPVPKMAEQPAISYAATTPSLSTPMDATYINYSNFAPTASQNVLRNNGGDQFLCTFDTDES</sequence>